<organism evidence="2 3">
    <name type="scientific">Sulfuricurvum kujiense</name>
    <dbReference type="NCBI Taxonomy" id="148813"/>
    <lineage>
        <taxon>Bacteria</taxon>
        <taxon>Pseudomonadati</taxon>
        <taxon>Campylobacterota</taxon>
        <taxon>Epsilonproteobacteria</taxon>
        <taxon>Campylobacterales</taxon>
        <taxon>Sulfurimonadaceae</taxon>
        <taxon>Sulfuricurvum</taxon>
    </lineage>
</organism>
<dbReference type="EMBL" id="DLUI01000109">
    <property type="protein sequence ID" value="DAB38107.1"/>
    <property type="molecule type" value="Genomic_DNA"/>
</dbReference>
<gene>
    <name evidence="2" type="ORF">CFH83_07690</name>
</gene>
<dbReference type="SUPFAM" id="SSF81593">
    <property type="entry name" value="Nucleotidyltransferase substrate binding subunit/domain"/>
    <property type="match status" value="1"/>
</dbReference>
<dbReference type="Gene3D" id="1.20.120.330">
    <property type="entry name" value="Nucleotidyltransferases domain 2"/>
    <property type="match status" value="1"/>
</dbReference>
<dbReference type="SMART" id="SM00748">
    <property type="entry name" value="HEPN"/>
    <property type="match status" value="1"/>
</dbReference>
<feature type="domain" description="HEPN" evidence="1">
    <location>
        <begin position="40"/>
        <end position="144"/>
    </location>
</feature>
<dbReference type="InterPro" id="IPR007842">
    <property type="entry name" value="HEPN_dom"/>
</dbReference>
<evidence type="ECO:0000313" key="2">
    <source>
        <dbReference type="EMBL" id="DAB38107.1"/>
    </source>
</evidence>
<comment type="caution">
    <text evidence="2">The sequence shown here is derived from an EMBL/GenBank/DDBJ whole genome shotgun (WGS) entry which is preliminary data.</text>
</comment>
<protein>
    <recommendedName>
        <fullName evidence="1">HEPN domain-containing protein</fullName>
    </recommendedName>
</protein>
<evidence type="ECO:0000259" key="1">
    <source>
        <dbReference type="PROSITE" id="PS50910"/>
    </source>
</evidence>
<evidence type="ECO:0000313" key="3">
    <source>
        <dbReference type="Proteomes" id="UP000228859"/>
    </source>
</evidence>
<dbReference type="Proteomes" id="UP000228859">
    <property type="component" value="Unassembled WGS sequence"/>
</dbReference>
<accession>A0A2D3WH94</accession>
<dbReference type="AlphaFoldDB" id="A0A2D3WH94"/>
<dbReference type="PROSITE" id="PS50910">
    <property type="entry name" value="HEPN"/>
    <property type="match status" value="1"/>
</dbReference>
<sequence length="148" mass="17078">MKTGLTLLCTMRGTKGKFCMNKSEIKNSTDMFLYKAIVDLNSAKYLLEAFNEDKIDIDIEKIYFELQQSAEKLLKSILSKHAIIFPKSHDIEQLVDICRLNGIVLTDDIEMLIELSDYAVEGRYSIIHDDLNESEKYIEIIEKLLKHA</sequence>
<reference evidence="2 3" key="1">
    <citation type="journal article" date="2017" name="Front. Microbiol.">
        <title>Comparative Genomic Analysis of the Class Epsilonproteobacteria and Proposed Reclassification to Epsilonbacteraeota (phyl. nov.).</title>
        <authorList>
            <person name="Waite D.W."/>
            <person name="Vanwonterghem I."/>
            <person name="Rinke C."/>
            <person name="Parks D.H."/>
            <person name="Zhang Y."/>
            <person name="Takai K."/>
            <person name="Sievert S.M."/>
            <person name="Simon J."/>
            <person name="Campbell B.J."/>
            <person name="Hanson T.E."/>
            <person name="Woyke T."/>
            <person name="Klotz M.G."/>
            <person name="Hugenholtz P."/>
        </authorList>
    </citation>
    <scope>NUCLEOTIDE SEQUENCE [LARGE SCALE GENOMIC DNA]</scope>
    <source>
        <strain evidence="2">UBA12443</strain>
    </source>
</reference>
<dbReference type="Pfam" id="PF05168">
    <property type="entry name" value="HEPN"/>
    <property type="match status" value="1"/>
</dbReference>
<name>A0A2D3WH94_9BACT</name>
<proteinExistence type="predicted"/>